<keyword evidence="1" id="KW-0812">Transmembrane</keyword>
<comment type="caution">
    <text evidence="2">The sequence shown here is derived from an EMBL/GenBank/DDBJ whole genome shotgun (WGS) entry which is preliminary data.</text>
</comment>
<gene>
    <name evidence="2" type="ORF">GIL414_LOCUS31178</name>
</gene>
<dbReference type="Proteomes" id="UP000681720">
    <property type="component" value="Unassembled WGS sequence"/>
</dbReference>
<sequence>TSTSPATSVKNITASLTNVPNVQSSTNSPVNASKIRRLAMGFAIGTVAILVATVGTVLLVAVFGATSTRANECDTSIEYI</sequence>
<feature type="transmembrane region" description="Helical" evidence="1">
    <location>
        <begin position="38"/>
        <end position="63"/>
    </location>
</feature>
<dbReference type="EMBL" id="CAJOBJ010062239">
    <property type="protein sequence ID" value="CAF4422809.1"/>
    <property type="molecule type" value="Genomic_DNA"/>
</dbReference>
<reference evidence="2" key="1">
    <citation type="submission" date="2021-02" db="EMBL/GenBank/DDBJ databases">
        <authorList>
            <person name="Nowell W R."/>
        </authorList>
    </citation>
    <scope>NUCLEOTIDE SEQUENCE</scope>
</reference>
<dbReference type="AlphaFoldDB" id="A0A8S2WFP5"/>
<feature type="non-terminal residue" evidence="2">
    <location>
        <position position="1"/>
    </location>
</feature>
<evidence type="ECO:0000313" key="2">
    <source>
        <dbReference type="EMBL" id="CAF4422809.1"/>
    </source>
</evidence>
<keyword evidence="1" id="KW-1133">Transmembrane helix</keyword>
<proteinExistence type="predicted"/>
<organism evidence="2 3">
    <name type="scientific">Rotaria magnacalcarata</name>
    <dbReference type="NCBI Taxonomy" id="392030"/>
    <lineage>
        <taxon>Eukaryota</taxon>
        <taxon>Metazoa</taxon>
        <taxon>Spiralia</taxon>
        <taxon>Gnathifera</taxon>
        <taxon>Rotifera</taxon>
        <taxon>Eurotatoria</taxon>
        <taxon>Bdelloidea</taxon>
        <taxon>Philodinida</taxon>
        <taxon>Philodinidae</taxon>
        <taxon>Rotaria</taxon>
    </lineage>
</organism>
<name>A0A8S2WFP5_9BILA</name>
<keyword evidence="1" id="KW-0472">Membrane</keyword>
<accession>A0A8S2WFP5</accession>
<protein>
    <submittedName>
        <fullName evidence="2">Uncharacterized protein</fullName>
    </submittedName>
</protein>
<evidence type="ECO:0000313" key="3">
    <source>
        <dbReference type="Proteomes" id="UP000681720"/>
    </source>
</evidence>
<evidence type="ECO:0000256" key="1">
    <source>
        <dbReference type="SAM" id="Phobius"/>
    </source>
</evidence>